<evidence type="ECO:0000313" key="3">
    <source>
        <dbReference type="EMBL" id="EAY27397.1"/>
    </source>
</evidence>
<name>A1ZQM5_MICM2</name>
<feature type="signal peptide" evidence="1">
    <location>
        <begin position="1"/>
        <end position="25"/>
    </location>
</feature>
<dbReference type="InterPro" id="IPR026444">
    <property type="entry name" value="Secre_tail"/>
</dbReference>
<dbReference type="OrthoDB" id="9791748at2"/>
<comment type="caution">
    <text evidence="3">The sequence shown here is derived from an EMBL/GenBank/DDBJ whole genome shotgun (WGS) entry which is preliminary data.</text>
</comment>
<evidence type="ECO:0000256" key="1">
    <source>
        <dbReference type="SAM" id="SignalP"/>
    </source>
</evidence>
<dbReference type="RefSeq" id="WP_002699799.1">
    <property type="nucleotide sequence ID" value="NZ_AAWS01000024.1"/>
</dbReference>
<sequence>MKKQRITRQLLALLVVLGGLAPVFAQTPLSNQNNLLALATASYKEKLALPATPKDTNNPFFGCVDNFHLGFGTGGIGCSSPALPSGAYANDTPVPLGRVSLSGGGGGGGSITYYPYTISSSGTAISRGSYSEAPDLRYEFVDPQDGGDGYKTVPTGAMMGDFPAAVYSQTSSEDLDCDIFGNMSTSVLMVECKKCNSANTLLKLGHPSGQSLRLGSPVSISSRTTAGAVVPVASRYSPGGSFFVTGSVTLTPPIVSPLANCTNARKTKQQYQQITQPETVALNIYPNPAQRNTTLQIHLPQTEDLTVEVFDMNGKAQRTLLVGKRFPEGNNQIPLDLSSLVAGQYIVKVTSSLSNIKVSQVIIKQ</sequence>
<feature type="chain" id="PRO_5002641799" description="Secretion system C-terminal sorting domain-containing protein" evidence="1">
    <location>
        <begin position="26"/>
        <end position="365"/>
    </location>
</feature>
<dbReference type="AlphaFoldDB" id="A1ZQM5"/>
<feature type="domain" description="Secretion system C-terminal sorting" evidence="2">
    <location>
        <begin position="284"/>
        <end position="363"/>
    </location>
</feature>
<dbReference type="Pfam" id="PF18962">
    <property type="entry name" value="Por_Secre_tail"/>
    <property type="match status" value="1"/>
</dbReference>
<proteinExistence type="predicted"/>
<gene>
    <name evidence="3" type="ORF">M23134_08349</name>
</gene>
<keyword evidence="1" id="KW-0732">Signal</keyword>
<reference evidence="3 4" key="1">
    <citation type="submission" date="2007-01" db="EMBL/GenBank/DDBJ databases">
        <authorList>
            <person name="Haygood M."/>
            <person name="Podell S."/>
            <person name="Anderson C."/>
            <person name="Hopkinson B."/>
            <person name="Roe K."/>
            <person name="Barbeau K."/>
            <person name="Gaasterland T."/>
            <person name="Ferriera S."/>
            <person name="Johnson J."/>
            <person name="Kravitz S."/>
            <person name="Beeson K."/>
            <person name="Sutton G."/>
            <person name="Rogers Y.-H."/>
            <person name="Friedman R."/>
            <person name="Frazier M."/>
            <person name="Venter J.C."/>
        </authorList>
    </citation>
    <scope>NUCLEOTIDE SEQUENCE [LARGE SCALE GENOMIC DNA]</scope>
    <source>
        <strain evidence="3 4">ATCC 23134</strain>
    </source>
</reference>
<evidence type="ECO:0000313" key="4">
    <source>
        <dbReference type="Proteomes" id="UP000004095"/>
    </source>
</evidence>
<accession>A1ZQM5</accession>
<dbReference type="NCBIfam" id="TIGR04183">
    <property type="entry name" value="Por_Secre_tail"/>
    <property type="match status" value="1"/>
</dbReference>
<protein>
    <recommendedName>
        <fullName evidence="2">Secretion system C-terminal sorting domain-containing protein</fullName>
    </recommendedName>
</protein>
<evidence type="ECO:0000259" key="2">
    <source>
        <dbReference type="Pfam" id="PF18962"/>
    </source>
</evidence>
<organism evidence="3 4">
    <name type="scientific">Microscilla marina ATCC 23134</name>
    <dbReference type="NCBI Taxonomy" id="313606"/>
    <lineage>
        <taxon>Bacteria</taxon>
        <taxon>Pseudomonadati</taxon>
        <taxon>Bacteroidota</taxon>
        <taxon>Cytophagia</taxon>
        <taxon>Cytophagales</taxon>
        <taxon>Microscillaceae</taxon>
        <taxon>Microscilla</taxon>
    </lineage>
</organism>
<dbReference type="EMBL" id="AAWS01000024">
    <property type="protein sequence ID" value="EAY27397.1"/>
    <property type="molecule type" value="Genomic_DNA"/>
</dbReference>
<dbReference type="Proteomes" id="UP000004095">
    <property type="component" value="Unassembled WGS sequence"/>
</dbReference>
<keyword evidence="4" id="KW-1185">Reference proteome</keyword>